<dbReference type="Proteomes" id="UP001219518">
    <property type="component" value="Unassembled WGS sequence"/>
</dbReference>
<dbReference type="EMBL" id="JAHWGI010000155">
    <property type="protein sequence ID" value="KAK3910382.1"/>
    <property type="molecule type" value="Genomic_DNA"/>
</dbReference>
<evidence type="ECO:0000313" key="2">
    <source>
        <dbReference type="Proteomes" id="UP001219518"/>
    </source>
</evidence>
<proteinExistence type="predicted"/>
<organism evidence="1 2">
    <name type="scientific">Frankliniella fusca</name>
    <dbReference type="NCBI Taxonomy" id="407009"/>
    <lineage>
        <taxon>Eukaryota</taxon>
        <taxon>Metazoa</taxon>
        <taxon>Ecdysozoa</taxon>
        <taxon>Arthropoda</taxon>
        <taxon>Hexapoda</taxon>
        <taxon>Insecta</taxon>
        <taxon>Pterygota</taxon>
        <taxon>Neoptera</taxon>
        <taxon>Paraneoptera</taxon>
        <taxon>Thysanoptera</taxon>
        <taxon>Terebrantia</taxon>
        <taxon>Thripoidea</taxon>
        <taxon>Thripidae</taxon>
        <taxon>Frankliniella</taxon>
    </lineage>
</organism>
<comment type="caution">
    <text evidence="1">The sequence shown here is derived from an EMBL/GenBank/DDBJ whole genome shotgun (WGS) entry which is preliminary data.</text>
</comment>
<keyword evidence="2" id="KW-1185">Reference proteome</keyword>
<accession>A0AAE1GWP2</accession>
<name>A0AAE1GWP2_9NEOP</name>
<gene>
    <name evidence="1" type="ORF">KUF71_020151</name>
</gene>
<dbReference type="AlphaFoldDB" id="A0AAE1GWP2"/>
<reference evidence="1" key="1">
    <citation type="submission" date="2021-07" db="EMBL/GenBank/DDBJ databases">
        <authorList>
            <person name="Catto M.A."/>
            <person name="Jacobson A."/>
            <person name="Kennedy G."/>
            <person name="Labadie P."/>
            <person name="Hunt B.G."/>
            <person name="Srinivasan R."/>
        </authorList>
    </citation>
    <scope>NUCLEOTIDE SEQUENCE</scope>
    <source>
        <strain evidence="1">PL_HMW_Pooled</strain>
        <tissue evidence="1">Head</tissue>
    </source>
</reference>
<reference evidence="1" key="2">
    <citation type="journal article" date="2023" name="BMC Genomics">
        <title>Pest status, molecular evolution, and epigenetic factors derived from the genome assembly of Frankliniella fusca, a thysanopteran phytovirus vector.</title>
        <authorList>
            <person name="Catto M.A."/>
            <person name="Labadie P.E."/>
            <person name="Jacobson A.L."/>
            <person name="Kennedy G.G."/>
            <person name="Srinivasan R."/>
            <person name="Hunt B.G."/>
        </authorList>
    </citation>
    <scope>NUCLEOTIDE SEQUENCE</scope>
    <source>
        <strain evidence="1">PL_HMW_Pooled</strain>
    </source>
</reference>
<protein>
    <submittedName>
        <fullName evidence="1">Protein ORF75</fullName>
    </submittedName>
</protein>
<evidence type="ECO:0000313" key="1">
    <source>
        <dbReference type="EMBL" id="KAK3910382.1"/>
    </source>
</evidence>
<sequence length="75" mass="8795">MKCQARKTLSRVGVELGTLRALPTEPRRFDDCLVRRVRVVFALSPSLQPGGFLRKPVIFLFFIFFDCDFDFFLFF</sequence>
<feature type="non-terminal residue" evidence="1">
    <location>
        <position position="75"/>
    </location>
</feature>